<dbReference type="InterPro" id="IPR005490">
    <property type="entry name" value="LD_TPept_cat_dom"/>
</dbReference>
<evidence type="ECO:0000256" key="8">
    <source>
        <dbReference type="SAM" id="MobiDB-lite"/>
    </source>
</evidence>
<dbReference type="GO" id="GO:0005576">
    <property type="term" value="C:extracellular region"/>
    <property type="evidence" value="ECO:0007669"/>
    <property type="project" value="TreeGrafter"/>
</dbReference>
<feature type="compositionally biased region" description="Low complexity" evidence="8">
    <location>
        <begin position="412"/>
        <end position="464"/>
    </location>
</feature>
<dbReference type="AlphaFoldDB" id="A0A841GV29"/>
<evidence type="ECO:0000256" key="7">
    <source>
        <dbReference type="PROSITE-ProRule" id="PRU01373"/>
    </source>
</evidence>
<dbReference type="GO" id="GO:0071555">
    <property type="term" value="P:cell wall organization"/>
    <property type="evidence" value="ECO:0007669"/>
    <property type="project" value="UniProtKB-UniRule"/>
</dbReference>
<evidence type="ECO:0000256" key="1">
    <source>
        <dbReference type="ARBA" id="ARBA00004752"/>
    </source>
</evidence>
<evidence type="ECO:0000256" key="4">
    <source>
        <dbReference type="ARBA" id="ARBA00022960"/>
    </source>
</evidence>
<feature type="compositionally biased region" description="Low complexity" evidence="8">
    <location>
        <begin position="32"/>
        <end position="45"/>
    </location>
</feature>
<dbReference type="PANTHER" id="PTHR30582:SF30">
    <property type="entry name" value="BLR4375 PROTEIN"/>
    <property type="match status" value="1"/>
</dbReference>
<comment type="caution">
    <text evidence="11">The sequence shown here is derived from an EMBL/GenBank/DDBJ whole genome shotgun (WGS) entry which is preliminary data.</text>
</comment>
<dbReference type="Gene3D" id="1.10.101.10">
    <property type="entry name" value="PGBD-like superfamily/PGBD"/>
    <property type="match status" value="1"/>
</dbReference>
<sequence length="516" mass="54509">MKMQRRSLAVLLALAVSACGDGNDAGAAKQTAEPAQQPDPNAAQNAAQVAWDRRVARMSAEELQRARMDESWMEVVQLDPIPGGRNERPNPEKWEQIAMQTVNSLPQHVPLYGDVGGPSVLRTQILLDRALFSPGIMDGNWGKNTAEALYWFQKREGIPATARLDSLTFERLKTAGGSPTELVVARTLSAEDVAGPFTKIPDDIYEHAKLECSCYETLTEKLSEQFHITPDLLQKLNPGVAVDGLRQGQKLNVPAVRNDDAQGRGTVAKLVVSGRGTYLHAEDASGKILYHFPSTLGGQYSPSPRGDFRVRTVTQDPAWHYQPDILVGVPDSEADAMIPKGPNVAVGKVWMALSEPHYGIHGTAEPQTIGYASSNGCVRLTNWDVEFLSRHVRPNTPVEFRDISGQKQAEDPANAEAGASSGAAKAAAPASGSRAATGARGGSTRAGAAAADTPARPSTRTGNTTRGGTGARGTSSTGSGGSSSTSGAAGGTRASTSGGTSAERPKQDEHAGHNPH</sequence>
<feature type="region of interest" description="Disordered" evidence="8">
    <location>
        <begin position="23"/>
        <end position="45"/>
    </location>
</feature>
<dbReference type="InterPro" id="IPR018392">
    <property type="entry name" value="LysM"/>
</dbReference>
<feature type="region of interest" description="Disordered" evidence="8">
    <location>
        <begin position="403"/>
        <end position="516"/>
    </location>
</feature>
<dbReference type="CDD" id="cd00118">
    <property type="entry name" value="LysM"/>
    <property type="match status" value="1"/>
</dbReference>
<accession>A0A841GV29</accession>
<dbReference type="EMBL" id="JACHIA010000002">
    <property type="protein sequence ID" value="MBB6069144.1"/>
    <property type="molecule type" value="Genomic_DNA"/>
</dbReference>
<dbReference type="PROSITE" id="PS52029">
    <property type="entry name" value="LD_TPASE"/>
    <property type="match status" value="1"/>
</dbReference>
<dbReference type="PANTHER" id="PTHR30582">
    <property type="entry name" value="L,D-TRANSPEPTIDASE"/>
    <property type="match status" value="1"/>
</dbReference>
<evidence type="ECO:0000256" key="9">
    <source>
        <dbReference type="SAM" id="SignalP"/>
    </source>
</evidence>
<comment type="pathway">
    <text evidence="1 7">Cell wall biogenesis; peptidoglycan biosynthesis.</text>
</comment>
<dbReference type="SUPFAM" id="SSF47090">
    <property type="entry name" value="PGBD-like"/>
    <property type="match status" value="1"/>
</dbReference>
<protein>
    <submittedName>
        <fullName evidence="11">Lipoprotein-anchoring transpeptidase ErfK/SrfK</fullName>
    </submittedName>
</protein>
<dbReference type="InterPro" id="IPR036365">
    <property type="entry name" value="PGBD-like_sf"/>
</dbReference>
<reference evidence="11 12" key="1">
    <citation type="submission" date="2020-08" db="EMBL/GenBank/DDBJ databases">
        <title>Genomic Encyclopedia of Type Strains, Phase IV (KMG-IV): sequencing the most valuable type-strain genomes for metagenomic binning, comparative biology and taxonomic classification.</title>
        <authorList>
            <person name="Goeker M."/>
        </authorList>
    </citation>
    <scope>NUCLEOTIDE SEQUENCE [LARGE SCALE GENOMIC DNA]</scope>
    <source>
        <strain evidence="11 12">DSM 29007</strain>
    </source>
</reference>
<feature type="active site" description="Nucleophile" evidence="7">
    <location>
        <position position="377"/>
    </location>
</feature>
<dbReference type="InterPro" id="IPR050979">
    <property type="entry name" value="LD-transpeptidase"/>
</dbReference>
<keyword evidence="5 7" id="KW-0573">Peptidoglycan synthesis</keyword>
<dbReference type="UniPathway" id="UPA00219"/>
<gene>
    <name evidence="11" type="ORF">HNQ61_000759</name>
</gene>
<name>A0A841GV29_9BACT</name>
<keyword evidence="6 7" id="KW-0961">Cell wall biogenesis/degradation</keyword>
<dbReference type="Pfam" id="PF03734">
    <property type="entry name" value="YkuD"/>
    <property type="match status" value="1"/>
</dbReference>
<keyword evidence="3" id="KW-0808">Transferase</keyword>
<dbReference type="Pfam" id="PF01471">
    <property type="entry name" value="PG_binding_1"/>
    <property type="match status" value="1"/>
</dbReference>
<feature type="active site" description="Proton donor/acceptor" evidence="7">
    <location>
        <position position="361"/>
    </location>
</feature>
<dbReference type="InterPro" id="IPR038063">
    <property type="entry name" value="Transpep_catalytic_dom"/>
</dbReference>
<evidence type="ECO:0000256" key="5">
    <source>
        <dbReference type="ARBA" id="ARBA00022984"/>
    </source>
</evidence>
<dbReference type="GO" id="GO:0071972">
    <property type="term" value="F:peptidoglycan L,D-transpeptidase activity"/>
    <property type="evidence" value="ECO:0007669"/>
    <property type="project" value="TreeGrafter"/>
</dbReference>
<feature type="compositionally biased region" description="Basic and acidic residues" evidence="8">
    <location>
        <begin position="503"/>
        <end position="516"/>
    </location>
</feature>
<comment type="similarity">
    <text evidence="2">Belongs to the YkuD family.</text>
</comment>
<feature type="signal peptide" evidence="9">
    <location>
        <begin position="1"/>
        <end position="18"/>
    </location>
</feature>
<evidence type="ECO:0000313" key="12">
    <source>
        <dbReference type="Proteomes" id="UP000582837"/>
    </source>
</evidence>
<feature type="domain" description="L,D-TPase catalytic" evidence="10">
    <location>
        <begin position="268"/>
        <end position="401"/>
    </location>
</feature>
<feature type="chain" id="PRO_5033028808" evidence="9">
    <location>
        <begin position="19"/>
        <end position="516"/>
    </location>
</feature>
<dbReference type="RefSeq" id="WP_170038158.1">
    <property type="nucleotide sequence ID" value="NZ_JABDTL010000002.1"/>
</dbReference>
<evidence type="ECO:0000313" key="11">
    <source>
        <dbReference type="EMBL" id="MBB6069144.1"/>
    </source>
</evidence>
<feature type="compositionally biased region" description="Low complexity" evidence="8">
    <location>
        <begin position="472"/>
        <end position="502"/>
    </location>
</feature>
<dbReference type="GO" id="GO:0016740">
    <property type="term" value="F:transferase activity"/>
    <property type="evidence" value="ECO:0007669"/>
    <property type="project" value="UniProtKB-KW"/>
</dbReference>
<evidence type="ECO:0000259" key="10">
    <source>
        <dbReference type="PROSITE" id="PS52029"/>
    </source>
</evidence>
<dbReference type="GO" id="GO:0008360">
    <property type="term" value="P:regulation of cell shape"/>
    <property type="evidence" value="ECO:0007669"/>
    <property type="project" value="UniProtKB-UniRule"/>
</dbReference>
<evidence type="ECO:0000256" key="6">
    <source>
        <dbReference type="ARBA" id="ARBA00023316"/>
    </source>
</evidence>
<dbReference type="Gene3D" id="2.40.440.10">
    <property type="entry name" value="L,D-transpeptidase catalytic domain-like"/>
    <property type="match status" value="1"/>
</dbReference>
<dbReference type="InterPro" id="IPR002477">
    <property type="entry name" value="Peptidoglycan-bd-like"/>
</dbReference>
<dbReference type="SUPFAM" id="SSF141523">
    <property type="entry name" value="L,D-transpeptidase catalytic domain-like"/>
    <property type="match status" value="1"/>
</dbReference>
<evidence type="ECO:0000256" key="2">
    <source>
        <dbReference type="ARBA" id="ARBA00005992"/>
    </source>
</evidence>
<organism evidence="11 12">
    <name type="scientific">Longimicrobium terrae</name>
    <dbReference type="NCBI Taxonomy" id="1639882"/>
    <lineage>
        <taxon>Bacteria</taxon>
        <taxon>Pseudomonadati</taxon>
        <taxon>Gemmatimonadota</taxon>
        <taxon>Longimicrobiia</taxon>
        <taxon>Longimicrobiales</taxon>
        <taxon>Longimicrobiaceae</taxon>
        <taxon>Longimicrobium</taxon>
    </lineage>
</organism>
<keyword evidence="9" id="KW-0732">Signal</keyword>
<dbReference type="InterPro" id="IPR036366">
    <property type="entry name" value="PGBDSf"/>
</dbReference>
<keyword evidence="11" id="KW-0449">Lipoprotein</keyword>
<keyword evidence="4 7" id="KW-0133">Cell shape</keyword>
<keyword evidence="12" id="KW-1185">Reference proteome</keyword>
<dbReference type="CDD" id="cd16913">
    <property type="entry name" value="YkuD_like"/>
    <property type="match status" value="1"/>
</dbReference>
<evidence type="ECO:0000256" key="3">
    <source>
        <dbReference type="ARBA" id="ARBA00022679"/>
    </source>
</evidence>
<dbReference type="PROSITE" id="PS51257">
    <property type="entry name" value="PROKAR_LIPOPROTEIN"/>
    <property type="match status" value="1"/>
</dbReference>
<proteinExistence type="inferred from homology"/>
<dbReference type="GO" id="GO:0018104">
    <property type="term" value="P:peptidoglycan-protein cross-linking"/>
    <property type="evidence" value="ECO:0007669"/>
    <property type="project" value="TreeGrafter"/>
</dbReference>
<dbReference type="Proteomes" id="UP000582837">
    <property type="component" value="Unassembled WGS sequence"/>
</dbReference>